<dbReference type="EMBL" id="CP119075">
    <property type="protein sequence ID" value="WED66879.1"/>
    <property type="molecule type" value="Genomic_DNA"/>
</dbReference>
<dbReference type="PANTHER" id="PTHR14289:SF16">
    <property type="entry name" value="POLYMERASE DELTA-INTERACTING PROTEIN 2"/>
    <property type="match status" value="1"/>
</dbReference>
<feature type="domain" description="ApaG" evidence="1">
    <location>
        <begin position="6"/>
        <end position="129"/>
    </location>
</feature>
<evidence type="ECO:0000313" key="3">
    <source>
        <dbReference type="Proteomes" id="UP001218638"/>
    </source>
</evidence>
<dbReference type="Proteomes" id="UP001218638">
    <property type="component" value="Chromosome"/>
</dbReference>
<keyword evidence="3" id="KW-1185">Reference proteome</keyword>
<dbReference type="KEGG" id="slom:PXH66_08455"/>
<dbReference type="GO" id="GO:0070987">
    <property type="term" value="P:error-free translesion synthesis"/>
    <property type="evidence" value="ECO:0007669"/>
    <property type="project" value="TreeGrafter"/>
</dbReference>
<dbReference type="SUPFAM" id="SSF110069">
    <property type="entry name" value="ApaG-like"/>
    <property type="match status" value="1"/>
</dbReference>
<name>A0AAF0CRR4_9BACT</name>
<dbReference type="RefSeq" id="WP_330929630.1">
    <property type="nucleotide sequence ID" value="NZ_CP119075.1"/>
</dbReference>
<dbReference type="PROSITE" id="PS51087">
    <property type="entry name" value="APAG"/>
    <property type="match status" value="1"/>
</dbReference>
<protein>
    <submittedName>
        <fullName evidence="2">ApaG domain</fullName>
    </submittedName>
</protein>
<gene>
    <name evidence="2" type="ORF">PXH66_08455</name>
</gene>
<accession>A0AAF0CRR4</accession>
<organism evidence="2 3">
    <name type="scientific">Synoicihabitans lomoniglobus</name>
    <dbReference type="NCBI Taxonomy" id="2909285"/>
    <lineage>
        <taxon>Bacteria</taxon>
        <taxon>Pseudomonadati</taxon>
        <taxon>Verrucomicrobiota</taxon>
        <taxon>Opitutia</taxon>
        <taxon>Opitutales</taxon>
        <taxon>Opitutaceae</taxon>
        <taxon>Synoicihabitans</taxon>
    </lineage>
</organism>
<dbReference type="Gene3D" id="2.60.40.1470">
    <property type="entry name" value="ApaG domain"/>
    <property type="match status" value="1"/>
</dbReference>
<evidence type="ECO:0000259" key="1">
    <source>
        <dbReference type="PROSITE" id="PS51087"/>
    </source>
</evidence>
<dbReference type="Pfam" id="PF04379">
    <property type="entry name" value="DUF525"/>
    <property type="match status" value="1"/>
</dbReference>
<dbReference type="PANTHER" id="PTHR14289">
    <property type="entry name" value="F-BOX ONLY PROTEIN 3"/>
    <property type="match status" value="1"/>
</dbReference>
<sequence>MPVSSELPGLIARLDRLVYHHGGSCLPPDKPHAFVYFITVHNGSDHAVDLLGRKWVVQQTDGERLVIEGDKIVGETPHLEPGESFSYNSYHVTGCNAQVVGSFHGTDDTGARIHVILPPFEMKIPDDAHAS</sequence>
<evidence type="ECO:0000313" key="2">
    <source>
        <dbReference type="EMBL" id="WED66879.1"/>
    </source>
</evidence>
<dbReference type="InterPro" id="IPR036767">
    <property type="entry name" value="ApaG_sf"/>
</dbReference>
<dbReference type="AlphaFoldDB" id="A0AAF0CRR4"/>
<dbReference type="InterPro" id="IPR007474">
    <property type="entry name" value="ApaG_domain"/>
</dbReference>
<reference evidence="2" key="1">
    <citation type="submission" date="2023-03" db="EMBL/GenBank/DDBJ databases">
        <title>Lomoglobus Profundus gen. nov., sp. nov., a novel member of the phylum Verrucomicrobia, isolated from deep-marine sediment of South China Sea.</title>
        <authorList>
            <person name="Ahmad T."/>
            <person name="Ishaq S.E."/>
            <person name="Wang F."/>
        </authorList>
    </citation>
    <scope>NUCLEOTIDE SEQUENCE</scope>
    <source>
        <strain evidence="2">LMO-M01</strain>
    </source>
</reference>
<proteinExistence type="predicted"/>